<sequence>MGNAALCAPSIISNGVVKVINGDGRLEVYTGPVKAAELILENPGQFICDSTNLRVGQRILGLSAQEELERRQLYFILPIEMLYSVLTHEEMSALTYKASKALKRHASSSSNFARIFPVCIFPSEARTTADDSSTIAKRYSRQRSWIPALETIEETSGRT</sequence>
<dbReference type="Pfam" id="PF14009">
    <property type="entry name" value="PADRE"/>
    <property type="match status" value="1"/>
</dbReference>
<comment type="caution">
    <text evidence="1">The sequence shown here is derived from an EMBL/GenBank/DDBJ whole genome shotgun (WGS) entry which is preliminary data.</text>
</comment>
<dbReference type="AlphaFoldDB" id="A0AAN8UQE8"/>
<name>A0AAN8UQE8_9MAGN</name>
<dbReference type="Proteomes" id="UP001370490">
    <property type="component" value="Unassembled WGS sequence"/>
</dbReference>
<gene>
    <name evidence="1" type="ORF">RJ641_014956</name>
</gene>
<dbReference type="InterPro" id="IPR025322">
    <property type="entry name" value="PADRE_dom"/>
</dbReference>
<evidence type="ECO:0000313" key="2">
    <source>
        <dbReference type="Proteomes" id="UP001370490"/>
    </source>
</evidence>
<organism evidence="1 2">
    <name type="scientific">Dillenia turbinata</name>
    <dbReference type="NCBI Taxonomy" id="194707"/>
    <lineage>
        <taxon>Eukaryota</taxon>
        <taxon>Viridiplantae</taxon>
        <taxon>Streptophyta</taxon>
        <taxon>Embryophyta</taxon>
        <taxon>Tracheophyta</taxon>
        <taxon>Spermatophyta</taxon>
        <taxon>Magnoliopsida</taxon>
        <taxon>eudicotyledons</taxon>
        <taxon>Gunneridae</taxon>
        <taxon>Pentapetalae</taxon>
        <taxon>Dilleniales</taxon>
        <taxon>Dilleniaceae</taxon>
        <taxon>Dillenia</taxon>
    </lineage>
</organism>
<reference evidence="1 2" key="1">
    <citation type="submission" date="2023-12" db="EMBL/GenBank/DDBJ databases">
        <title>A high-quality genome assembly for Dillenia turbinata (Dilleniales).</title>
        <authorList>
            <person name="Chanderbali A."/>
        </authorList>
    </citation>
    <scope>NUCLEOTIDE SEQUENCE [LARGE SCALE GENOMIC DNA]</scope>
    <source>
        <strain evidence="1">LSX21</strain>
        <tissue evidence="1">Leaf</tissue>
    </source>
</reference>
<keyword evidence="2" id="KW-1185">Reference proteome</keyword>
<proteinExistence type="predicted"/>
<dbReference type="PANTHER" id="PTHR33052">
    <property type="entry name" value="DUF4228 DOMAIN PROTEIN-RELATED"/>
    <property type="match status" value="1"/>
</dbReference>
<evidence type="ECO:0000313" key="1">
    <source>
        <dbReference type="EMBL" id="KAK6921278.1"/>
    </source>
</evidence>
<accession>A0AAN8UQE8</accession>
<protein>
    <submittedName>
        <fullName evidence="1">PADRE domain</fullName>
    </submittedName>
</protein>
<dbReference type="EMBL" id="JBAMMX010000020">
    <property type="protein sequence ID" value="KAK6921278.1"/>
    <property type="molecule type" value="Genomic_DNA"/>
</dbReference>